<sequence>MKKYSLIIHLLFLTVAQIALAGTDGTIRGRITNVDQSPLPGAQVYIPELEQGAIADFDGN</sequence>
<gene>
    <name evidence="1" type="ORF">METZ01_LOCUS107044</name>
</gene>
<name>A0A381WNY6_9ZZZZ</name>
<proteinExistence type="predicted"/>
<dbReference type="EMBL" id="UINC01012405">
    <property type="protein sequence ID" value="SVA54190.1"/>
    <property type="molecule type" value="Genomic_DNA"/>
</dbReference>
<evidence type="ECO:0008006" key="2">
    <source>
        <dbReference type="Google" id="ProtNLM"/>
    </source>
</evidence>
<dbReference type="InterPro" id="IPR008969">
    <property type="entry name" value="CarboxyPept-like_regulatory"/>
</dbReference>
<reference evidence="1" key="1">
    <citation type="submission" date="2018-05" db="EMBL/GenBank/DDBJ databases">
        <authorList>
            <person name="Lanie J.A."/>
            <person name="Ng W.-L."/>
            <person name="Kazmierczak K.M."/>
            <person name="Andrzejewski T.M."/>
            <person name="Davidsen T.M."/>
            <person name="Wayne K.J."/>
            <person name="Tettelin H."/>
            <person name="Glass J.I."/>
            <person name="Rusch D."/>
            <person name="Podicherti R."/>
            <person name="Tsui H.-C.T."/>
            <person name="Winkler M.E."/>
        </authorList>
    </citation>
    <scope>NUCLEOTIDE SEQUENCE</scope>
</reference>
<feature type="non-terminal residue" evidence="1">
    <location>
        <position position="60"/>
    </location>
</feature>
<accession>A0A381WNY6</accession>
<protein>
    <recommendedName>
        <fullName evidence="2">Carboxypeptidase regulatory-like domain-containing protein</fullName>
    </recommendedName>
</protein>
<dbReference type="SUPFAM" id="SSF49464">
    <property type="entry name" value="Carboxypeptidase regulatory domain-like"/>
    <property type="match status" value="1"/>
</dbReference>
<dbReference type="AlphaFoldDB" id="A0A381WNY6"/>
<evidence type="ECO:0000313" key="1">
    <source>
        <dbReference type="EMBL" id="SVA54190.1"/>
    </source>
</evidence>
<organism evidence="1">
    <name type="scientific">marine metagenome</name>
    <dbReference type="NCBI Taxonomy" id="408172"/>
    <lineage>
        <taxon>unclassified sequences</taxon>
        <taxon>metagenomes</taxon>
        <taxon>ecological metagenomes</taxon>
    </lineage>
</organism>